<dbReference type="InterPro" id="IPR011146">
    <property type="entry name" value="HIT-like"/>
</dbReference>
<dbReference type="GO" id="GO:0009117">
    <property type="term" value="P:nucleotide metabolic process"/>
    <property type="evidence" value="ECO:0007669"/>
    <property type="project" value="TreeGrafter"/>
</dbReference>
<keyword evidence="6" id="KW-1185">Reference proteome</keyword>
<feature type="active site" description="Tele-AMP-histidine intermediate" evidence="1">
    <location>
        <position position="111"/>
    </location>
</feature>
<dbReference type="Gene3D" id="3.30.428.10">
    <property type="entry name" value="HIT-like"/>
    <property type="match status" value="1"/>
</dbReference>
<comment type="caution">
    <text evidence="5">The sequence shown here is derived from an EMBL/GenBank/DDBJ whole genome shotgun (WGS) entry which is preliminary data.</text>
</comment>
<dbReference type="Proteomes" id="UP000644660">
    <property type="component" value="Unassembled WGS sequence"/>
</dbReference>
<evidence type="ECO:0000313" key="5">
    <source>
        <dbReference type="EMBL" id="CAB4252225.1"/>
    </source>
</evidence>
<dbReference type="InterPro" id="IPR019808">
    <property type="entry name" value="Histidine_triad_CS"/>
</dbReference>
<gene>
    <name evidence="5" type="ORF">KABA2_01S08822</name>
</gene>
<accession>A0A8H2VBH6</accession>
<dbReference type="InterPro" id="IPR039384">
    <property type="entry name" value="HINT"/>
</dbReference>
<dbReference type="SUPFAM" id="SSF54197">
    <property type="entry name" value="HIT-like"/>
    <property type="match status" value="1"/>
</dbReference>
<proteinExistence type="predicted"/>
<dbReference type="GeneID" id="64855348"/>
<evidence type="ECO:0000256" key="3">
    <source>
        <dbReference type="PROSITE-ProRule" id="PRU00464"/>
    </source>
</evidence>
<reference evidence="5 6" key="1">
    <citation type="submission" date="2020-05" db="EMBL/GenBank/DDBJ databases">
        <authorList>
            <person name="Casaregola S."/>
            <person name="Devillers H."/>
            <person name="Grondin C."/>
        </authorList>
    </citation>
    <scope>NUCLEOTIDE SEQUENCE [LARGE SCALE GENOMIC DNA]</scope>
    <source>
        <strain evidence="5 6">CLIB 1767</strain>
    </source>
</reference>
<dbReference type="InterPro" id="IPR036265">
    <property type="entry name" value="HIT-like_sf"/>
</dbReference>
<organism evidence="5 6">
    <name type="scientific">Maudiozyma barnettii</name>
    <dbReference type="NCBI Taxonomy" id="61262"/>
    <lineage>
        <taxon>Eukaryota</taxon>
        <taxon>Fungi</taxon>
        <taxon>Dikarya</taxon>
        <taxon>Ascomycota</taxon>
        <taxon>Saccharomycotina</taxon>
        <taxon>Saccharomycetes</taxon>
        <taxon>Saccharomycetales</taxon>
        <taxon>Saccharomycetaceae</taxon>
        <taxon>Maudiozyma</taxon>
    </lineage>
</organism>
<dbReference type="PROSITE" id="PS51084">
    <property type="entry name" value="HIT_2"/>
    <property type="match status" value="1"/>
</dbReference>
<feature type="short sequence motif" description="Histidine triad motif" evidence="2 3">
    <location>
        <begin position="109"/>
        <end position="113"/>
    </location>
</feature>
<dbReference type="RefSeq" id="XP_041404263.1">
    <property type="nucleotide sequence ID" value="XM_041548329.1"/>
</dbReference>
<dbReference type="OrthoDB" id="672793at2759"/>
<evidence type="ECO:0000259" key="4">
    <source>
        <dbReference type="PROSITE" id="PS51084"/>
    </source>
</evidence>
<dbReference type="PANTHER" id="PTHR46648:SF1">
    <property type="entry name" value="ADENOSINE 5'-MONOPHOSPHORAMIDASE HNT1"/>
    <property type="match status" value="1"/>
</dbReference>
<dbReference type="CDD" id="cd01277">
    <property type="entry name" value="HINT_subgroup"/>
    <property type="match status" value="1"/>
</dbReference>
<dbReference type="InterPro" id="IPR001310">
    <property type="entry name" value="Histidine_triad_HIT"/>
</dbReference>
<protein>
    <submittedName>
        <fullName evidence="5">Similar to Saccharomyces cerevisiae YDL125C HNT1 Adenosine 5'-monophosphoramidase</fullName>
    </submittedName>
</protein>
<dbReference type="PROSITE" id="PS00892">
    <property type="entry name" value="HIT_1"/>
    <property type="match status" value="1"/>
</dbReference>
<evidence type="ECO:0000313" key="6">
    <source>
        <dbReference type="Proteomes" id="UP000644660"/>
    </source>
</evidence>
<dbReference type="Pfam" id="PF01230">
    <property type="entry name" value="HIT"/>
    <property type="match status" value="1"/>
</dbReference>
<dbReference type="AlphaFoldDB" id="A0A8H2VBH6"/>
<evidence type="ECO:0000256" key="2">
    <source>
        <dbReference type="PIRSR" id="PIRSR601310-3"/>
    </source>
</evidence>
<sequence length="153" mass="17029">MSKTAIAAHDASCIFCKIIKGEIPSFKLYETAHVYTFLDIQPTAPGHTLIIPKYHGAKLTDIPDEYLQDVLPVTKKLVKLLQLDVEGQDGIGYNLLQNNGKIAHQEVPHVHFHLIPKKDAKTGLGVEWPAAEPDFETLGKLHEELVAKLEKTE</sequence>
<dbReference type="GO" id="GO:0003824">
    <property type="term" value="F:catalytic activity"/>
    <property type="evidence" value="ECO:0007669"/>
    <property type="project" value="InterPro"/>
</dbReference>
<dbReference type="PANTHER" id="PTHR46648">
    <property type="entry name" value="HIT FAMILY PROTEIN 1"/>
    <property type="match status" value="1"/>
</dbReference>
<feature type="domain" description="HIT" evidence="4">
    <location>
        <begin position="14"/>
        <end position="124"/>
    </location>
</feature>
<dbReference type="EMBL" id="CAEFZW010000001">
    <property type="protein sequence ID" value="CAB4252225.1"/>
    <property type="molecule type" value="Genomic_DNA"/>
</dbReference>
<name>A0A8H2VBH6_9SACH</name>
<dbReference type="PRINTS" id="PR00332">
    <property type="entry name" value="HISTRIAD"/>
</dbReference>
<evidence type="ECO:0000256" key="1">
    <source>
        <dbReference type="PIRSR" id="PIRSR601310-1"/>
    </source>
</evidence>